<evidence type="ECO:0008006" key="3">
    <source>
        <dbReference type="Google" id="ProtNLM"/>
    </source>
</evidence>
<reference evidence="1 2" key="1">
    <citation type="submission" date="2024-03" db="EMBL/GenBank/DDBJ databases">
        <title>High-quality draft genome sequence of Oceanobacter sp. wDCs-4.</title>
        <authorList>
            <person name="Dong C."/>
        </authorList>
    </citation>
    <scope>NUCLEOTIDE SEQUENCE [LARGE SCALE GENOMIC DNA]</scope>
    <source>
        <strain evidence="2">wDCs-4</strain>
    </source>
</reference>
<dbReference type="Proteomes" id="UP001620597">
    <property type="component" value="Unassembled WGS sequence"/>
</dbReference>
<comment type="caution">
    <text evidence="1">The sequence shown here is derived from an EMBL/GenBank/DDBJ whole genome shotgun (WGS) entry which is preliminary data.</text>
</comment>
<accession>A0ABW8NI01</accession>
<dbReference type="EMBL" id="JBBKTX010000009">
    <property type="protein sequence ID" value="MFK4752567.1"/>
    <property type="molecule type" value="Genomic_DNA"/>
</dbReference>
<dbReference type="InterPro" id="IPR029033">
    <property type="entry name" value="His_PPase_superfam"/>
</dbReference>
<name>A0ABW8NI01_9GAMM</name>
<evidence type="ECO:0000313" key="2">
    <source>
        <dbReference type="Proteomes" id="UP001620597"/>
    </source>
</evidence>
<protein>
    <recommendedName>
        <fullName evidence="3">Histidine phosphatase superfamily (Branch 1)</fullName>
    </recommendedName>
</protein>
<organism evidence="1 2">
    <name type="scientific">Oceanobacter antarcticus</name>
    <dbReference type="NCBI Taxonomy" id="3133425"/>
    <lineage>
        <taxon>Bacteria</taxon>
        <taxon>Pseudomonadati</taxon>
        <taxon>Pseudomonadota</taxon>
        <taxon>Gammaproteobacteria</taxon>
        <taxon>Oceanospirillales</taxon>
        <taxon>Oceanospirillaceae</taxon>
        <taxon>Oceanobacter</taxon>
    </lineage>
</organism>
<dbReference type="Gene3D" id="3.40.50.1240">
    <property type="entry name" value="Phosphoglycerate mutase-like"/>
    <property type="match status" value="1"/>
</dbReference>
<sequence>MSRNARPHPFLFLFTYQLRVVVLLALTLLAGIAQGASAKKDAKPLDDYEQRIADQALWKELRQNPGYVLLIPAAEAHGDQRPASPDTAKCYQRFNLTDHGATVARHFYNSLRRHDIRKALTYSSQWCPALETATRLGLGYVHEMALLNDLPADSETARKLQIMQLKSWANDLQYNHKNLLVLVAHTSIMAALSGNTPEPQHMQVMKYNTRDKLIYVGSVPLD</sequence>
<dbReference type="RefSeq" id="WP_369854415.1">
    <property type="nucleotide sequence ID" value="NZ_JBBKTX010000009.1"/>
</dbReference>
<keyword evidence="2" id="KW-1185">Reference proteome</keyword>
<dbReference type="SUPFAM" id="SSF53254">
    <property type="entry name" value="Phosphoglycerate mutase-like"/>
    <property type="match status" value="1"/>
</dbReference>
<evidence type="ECO:0000313" key="1">
    <source>
        <dbReference type="EMBL" id="MFK4752567.1"/>
    </source>
</evidence>
<gene>
    <name evidence="1" type="ORF">WG929_09135</name>
</gene>
<proteinExistence type="predicted"/>